<gene>
    <name evidence="2" type="ORF">DCAR_016267</name>
    <name evidence="3" type="ORF">DCAR_0518615</name>
</gene>
<evidence type="ECO:0000313" key="2">
    <source>
        <dbReference type="EMBL" id="KZM93022.1"/>
    </source>
</evidence>
<accession>A0A161ZXP8</accession>
<dbReference type="EMBL" id="LNRQ01000005">
    <property type="protein sequence ID" value="KZM93022.1"/>
    <property type="molecule type" value="Genomic_DNA"/>
</dbReference>
<dbReference type="AlphaFoldDB" id="A0A161ZXP8"/>
<organism evidence="2">
    <name type="scientific">Daucus carota subsp. sativus</name>
    <name type="common">Carrot</name>
    <dbReference type="NCBI Taxonomy" id="79200"/>
    <lineage>
        <taxon>Eukaryota</taxon>
        <taxon>Viridiplantae</taxon>
        <taxon>Streptophyta</taxon>
        <taxon>Embryophyta</taxon>
        <taxon>Tracheophyta</taxon>
        <taxon>Spermatophyta</taxon>
        <taxon>Magnoliopsida</taxon>
        <taxon>eudicotyledons</taxon>
        <taxon>Gunneridae</taxon>
        <taxon>Pentapetalae</taxon>
        <taxon>asterids</taxon>
        <taxon>campanulids</taxon>
        <taxon>Apiales</taxon>
        <taxon>Apiaceae</taxon>
        <taxon>Apioideae</taxon>
        <taxon>Scandiceae</taxon>
        <taxon>Daucinae</taxon>
        <taxon>Daucus</taxon>
        <taxon>Daucus sect. Daucus</taxon>
    </lineage>
</organism>
<sequence length="73" mass="8564">MIVRENRSGRAKRRHSGGNIVSDGVMKSRHRSRDDERSNMRRKSSPHDLRMRSRVLNWELRDCRTTLCVSGGR</sequence>
<protein>
    <submittedName>
        <fullName evidence="2">Uncharacterized protein</fullName>
    </submittedName>
</protein>
<evidence type="ECO:0000256" key="1">
    <source>
        <dbReference type="SAM" id="MobiDB-lite"/>
    </source>
</evidence>
<reference evidence="3" key="2">
    <citation type="submission" date="2022-03" db="EMBL/GenBank/DDBJ databases">
        <title>Draft title - Genomic analysis of global carrot germplasm unveils the trajectory of domestication and the origin of high carotenoid orange carrot.</title>
        <authorList>
            <person name="Iorizzo M."/>
            <person name="Ellison S."/>
            <person name="Senalik D."/>
            <person name="Macko-Podgorni A."/>
            <person name="Grzebelus D."/>
            <person name="Bostan H."/>
            <person name="Rolling W."/>
            <person name="Curaba J."/>
            <person name="Simon P."/>
        </authorList>
    </citation>
    <scope>NUCLEOTIDE SEQUENCE</scope>
    <source>
        <tissue evidence="3">Leaf</tissue>
    </source>
</reference>
<name>A0A161ZXP8_DAUCS</name>
<keyword evidence="4" id="KW-1185">Reference proteome</keyword>
<feature type="compositionally biased region" description="Basic and acidic residues" evidence="1">
    <location>
        <begin position="32"/>
        <end position="48"/>
    </location>
</feature>
<feature type="region of interest" description="Disordered" evidence="1">
    <location>
        <begin position="1"/>
        <end position="48"/>
    </location>
</feature>
<reference evidence="2" key="1">
    <citation type="journal article" date="2016" name="Nat. Genet.">
        <title>A high-quality carrot genome assembly provides new insights into carotenoid accumulation and asterid genome evolution.</title>
        <authorList>
            <person name="Iorizzo M."/>
            <person name="Ellison S."/>
            <person name="Senalik D."/>
            <person name="Zeng P."/>
            <person name="Satapoomin P."/>
            <person name="Huang J."/>
            <person name="Bowman M."/>
            <person name="Iovene M."/>
            <person name="Sanseverino W."/>
            <person name="Cavagnaro P."/>
            <person name="Yildiz M."/>
            <person name="Macko-Podgorni A."/>
            <person name="Moranska E."/>
            <person name="Grzebelus E."/>
            <person name="Grzebelus D."/>
            <person name="Ashrafi H."/>
            <person name="Zheng Z."/>
            <person name="Cheng S."/>
            <person name="Spooner D."/>
            <person name="Van Deynze A."/>
            <person name="Simon P."/>
        </authorList>
    </citation>
    <scope>NUCLEOTIDE SEQUENCE [LARGE SCALE GENOMIC DNA]</scope>
    <source>
        <tissue evidence="2">Leaf</tissue>
    </source>
</reference>
<dbReference type="EMBL" id="CP093347">
    <property type="protein sequence ID" value="WOG99267.1"/>
    <property type="molecule type" value="Genomic_DNA"/>
</dbReference>
<dbReference type="Gramene" id="KZM93022">
    <property type="protein sequence ID" value="KZM93022"/>
    <property type="gene ID" value="DCAR_016267"/>
</dbReference>
<proteinExistence type="predicted"/>
<evidence type="ECO:0000313" key="3">
    <source>
        <dbReference type="EMBL" id="WOG99267.1"/>
    </source>
</evidence>
<evidence type="ECO:0000313" key="4">
    <source>
        <dbReference type="Proteomes" id="UP000077755"/>
    </source>
</evidence>
<dbReference type="Proteomes" id="UP000077755">
    <property type="component" value="Chromosome 5"/>
</dbReference>